<dbReference type="OrthoDB" id="786029at2759"/>
<dbReference type="AlphaFoldDB" id="A0A9Q0GUH5"/>
<accession>A0A9Q0GUH5</accession>
<comment type="caution">
    <text evidence="2">The sequence shown here is derived from an EMBL/GenBank/DDBJ whole genome shotgun (WGS) entry which is preliminary data.</text>
</comment>
<evidence type="ECO:0000313" key="2">
    <source>
        <dbReference type="EMBL" id="KAJ4954411.1"/>
    </source>
</evidence>
<gene>
    <name evidence="2" type="ORF">NE237_011194</name>
</gene>
<dbReference type="SUPFAM" id="SSF52402">
    <property type="entry name" value="Adenine nucleotide alpha hydrolases-like"/>
    <property type="match status" value="1"/>
</dbReference>
<dbReference type="InterPro" id="IPR006016">
    <property type="entry name" value="UspA"/>
</dbReference>
<keyword evidence="3" id="KW-1185">Reference proteome</keyword>
<dbReference type="Proteomes" id="UP001141806">
    <property type="component" value="Unassembled WGS sequence"/>
</dbReference>
<dbReference type="EMBL" id="JAMYWD010000011">
    <property type="protein sequence ID" value="KAJ4954411.1"/>
    <property type="molecule type" value="Genomic_DNA"/>
</dbReference>
<protein>
    <recommendedName>
        <fullName evidence="1">UspA domain-containing protein</fullName>
    </recommendedName>
</protein>
<name>A0A9Q0GUH5_9MAGN</name>
<reference evidence="2" key="1">
    <citation type="journal article" date="2023" name="Plant J.">
        <title>The genome of the king protea, Protea cynaroides.</title>
        <authorList>
            <person name="Chang J."/>
            <person name="Duong T.A."/>
            <person name="Schoeman C."/>
            <person name="Ma X."/>
            <person name="Roodt D."/>
            <person name="Barker N."/>
            <person name="Li Z."/>
            <person name="Van de Peer Y."/>
            <person name="Mizrachi E."/>
        </authorList>
    </citation>
    <scope>NUCLEOTIDE SEQUENCE</scope>
    <source>
        <tissue evidence="2">Young leaves</tissue>
    </source>
</reference>
<evidence type="ECO:0000313" key="3">
    <source>
        <dbReference type="Proteomes" id="UP001141806"/>
    </source>
</evidence>
<sequence length="235" mass="26817">MEVATGEPKKVMVVANLTRESANALQWVLSHAVLEKDELFLLHVEQPISWLNTIRTFLRRRSSPVFVATNSLLEGSGDREVDFVDLMKHACEIAEPKVRVHIERVEIDHGKDKASIILSKSRMFSIDLLVIGQRRRHPNAILRGLRIAFHPQSPVDNLRNYVKQKFAPHLIHMPSMLTTTFETSRCKLNGMPTKGIDTAEYLIENSKCKCVGVQKKGHNGYLLNTKKQRNFWLLA</sequence>
<dbReference type="Gene3D" id="3.40.50.620">
    <property type="entry name" value="HUPs"/>
    <property type="match status" value="1"/>
</dbReference>
<dbReference type="PANTHER" id="PTHR47867:SF1">
    <property type="entry name" value="ADENINE NUCLEOTIDE ALPHA HYDROLASES-LIKE SUPERFAMILY PROTEIN"/>
    <property type="match status" value="1"/>
</dbReference>
<organism evidence="2 3">
    <name type="scientific">Protea cynaroides</name>
    <dbReference type="NCBI Taxonomy" id="273540"/>
    <lineage>
        <taxon>Eukaryota</taxon>
        <taxon>Viridiplantae</taxon>
        <taxon>Streptophyta</taxon>
        <taxon>Embryophyta</taxon>
        <taxon>Tracheophyta</taxon>
        <taxon>Spermatophyta</taxon>
        <taxon>Magnoliopsida</taxon>
        <taxon>Proteales</taxon>
        <taxon>Proteaceae</taxon>
        <taxon>Protea</taxon>
    </lineage>
</organism>
<feature type="domain" description="UspA" evidence="1">
    <location>
        <begin position="9"/>
        <end position="137"/>
    </location>
</feature>
<dbReference type="PANTHER" id="PTHR47867">
    <property type="entry name" value="ADENINE NUCLEOTIDE ALPHA HYDROLASES-LIKE SUPERFAMILY PROTEIN"/>
    <property type="match status" value="1"/>
</dbReference>
<evidence type="ECO:0000259" key="1">
    <source>
        <dbReference type="Pfam" id="PF00582"/>
    </source>
</evidence>
<proteinExistence type="predicted"/>
<dbReference type="InterPro" id="IPR014729">
    <property type="entry name" value="Rossmann-like_a/b/a_fold"/>
</dbReference>
<dbReference type="Pfam" id="PF00582">
    <property type="entry name" value="Usp"/>
    <property type="match status" value="1"/>
</dbReference>